<dbReference type="PANTHER" id="PTHR35011:SF2">
    <property type="entry name" value="2,3-DIKETO-L-GULONATE TRAP TRANSPORTER SMALL PERMEASE PROTEIN YIAM"/>
    <property type="match status" value="1"/>
</dbReference>
<feature type="transmembrane region" description="Helical" evidence="9">
    <location>
        <begin position="33"/>
        <end position="52"/>
    </location>
</feature>
<feature type="transmembrane region" description="Helical" evidence="9">
    <location>
        <begin position="144"/>
        <end position="167"/>
    </location>
</feature>
<gene>
    <name evidence="12" type="ORF">soil367_12480</name>
</gene>
<keyword evidence="5 9" id="KW-0812">Transmembrane</keyword>
<organism evidence="12 13">
    <name type="scientific">Hydrocarboniclastica marina</name>
    <dbReference type="NCBI Taxonomy" id="2259620"/>
    <lineage>
        <taxon>Bacteria</taxon>
        <taxon>Pseudomonadati</taxon>
        <taxon>Pseudomonadota</taxon>
        <taxon>Gammaproteobacteria</taxon>
        <taxon>Alteromonadales</taxon>
        <taxon>Alteromonadaceae</taxon>
        <taxon>Hydrocarboniclastica</taxon>
    </lineage>
</organism>
<reference evidence="12 13" key="1">
    <citation type="submission" date="2018-07" db="EMBL/GenBank/DDBJ databases">
        <title>Marsedoiliclastica nanhaica gen. nov. sp. nov., a novel marine hydrocarbonoclastic bacterium isolated from an in-situ enriched hydrocarbon-degrading consortium in deep-sea sediment.</title>
        <authorList>
            <person name="Dong C."/>
            <person name="Ma T."/>
            <person name="Liu R."/>
            <person name="Shao Z."/>
        </authorList>
    </citation>
    <scope>NUCLEOTIDE SEQUENCE [LARGE SCALE GENOMIC DNA]</scope>
    <source>
        <strain evidence="13">soil36-7</strain>
    </source>
</reference>
<dbReference type="InterPro" id="IPR055348">
    <property type="entry name" value="DctQ"/>
</dbReference>
<evidence type="ECO:0000256" key="5">
    <source>
        <dbReference type="ARBA" id="ARBA00022692"/>
    </source>
</evidence>
<dbReference type="PANTHER" id="PTHR35011">
    <property type="entry name" value="2,3-DIKETO-L-GULONATE TRAP TRANSPORTER SMALL PERMEASE PROTEIN YIAM"/>
    <property type="match status" value="1"/>
</dbReference>
<evidence type="ECO:0000256" key="7">
    <source>
        <dbReference type="ARBA" id="ARBA00023136"/>
    </source>
</evidence>
<sequence>MTASSYRSGGWRSALQKPFEFFDRVLDVVERTILVSAIMAMAIVSMINVISRNMGASVSWADEVAQLLVVVVTFVGLGHGVRMARHIRVSAIHDVLPPKGQKILIMFISLTTGALLFFLGVLATDYVTNLMRSGRVVPSLGIPVYYIYIIAPIGLFIGSVQYFLAFVRNVVSPEAWLSWHHKDEYAEEDEDDQVGGSMTPEEPGSADGAETPRGGSQHG</sequence>
<dbReference type="OrthoDB" id="5465095at2"/>
<comment type="subunit">
    <text evidence="9">The complex comprises the extracytoplasmic solute receptor protein and the two transmembrane proteins.</text>
</comment>
<dbReference type="Proteomes" id="UP000298049">
    <property type="component" value="Chromosome"/>
</dbReference>
<evidence type="ECO:0000256" key="3">
    <source>
        <dbReference type="ARBA" id="ARBA00022475"/>
    </source>
</evidence>
<evidence type="ECO:0000256" key="6">
    <source>
        <dbReference type="ARBA" id="ARBA00022989"/>
    </source>
</evidence>
<evidence type="ECO:0000256" key="1">
    <source>
        <dbReference type="ARBA" id="ARBA00004429"/>
    </source>
</evidence>
<keyword evidence="2 9" id="KW-0813">Transport</keyword>
<dbReference type="GO" id="GO:0005886">
    <property type="term" value="C:plasma membrane"/>
    <property type="evidence" value="ECO:0007669"/>
    <property type="project" value="UniProtKB-SubCell"/>
</dbReference>
<feature type="transmembrane region" description="Helical" evidence="9">
    <location>
        <begin position="103"/>
        <end position="124"/>
    </location>
</feature>
<dbReference type="RefSeq" id="WP_136549386.1">
    <property type="nucleotide sequence ID" value="NZ_CP031093.1"/>
</dbReference>
<dbReference type="AlphaFoldDB" id="A0A4P7XJX0"/>
<evidence type="ECO:0000256" key="8">
    <source>
        <dbReference type="ARBA" id="ARBA00038436"/>
    </source>
</evidence>
<dbReference type="Pfam" id="PF04290">
    <property type="entry name" value="DctQ"/>
    <property type="match status" value="1"/>
</dbReference>
<feature type="transmembrane region" description="Helical" evidence="9">
    <location>
        <begin position="64"/>
        <end position="82"/>
    </location>
</feature>
<evidence type="ECO:0000256" key="2">
    <source>
        <dbReference type="ARBA" id="ARBA00022448"/>
    </source>
</evidence>
<evidence type="ECO:0000256" key="10">
    <source>
        <dbReference type="SAM" id="MobiDB-lite"/>
    </source>
</evidence>
<dbReference type="KEGG" id="hmi:soil367_12480"/>
<evidence type="ECO:0000259" key="11">
    <source>
        <dbReference type="Pfam" id="PF04290"/>
    </source>
</evidence>
<feature type="domain" description="Tripartite ATP-independent periplasmic transporters DctQ component" evidence="11">
    <location>
        <begin position="41"/>
        <end position="170"/>
    </location>
</feature>
<keyword evidence="3" id="KW-1003">Cell membrane</keyword>
<keyword evidence="6 9" id="KW-1133">Transmembrane helix</keyword>
<dbReference type="InterPro" id="IPR007387">
    <property type="entry name" value="TRAP_DctQ"/>
</dbReference>
<dbReference type="EMBL" id="CP031093">
    <property type="protein sequence ID" value="QCF26682.1"/>
    <property type="molecule type" value="Genomic_DNA"/>
</dbReference>
<proteinExistence type="inferred from homology"/>
<dbReference type="GO" id="GO:0015740">
    <property type="term" value="P:C4-dicarboxylate transport"/>
    <property type="evidence" value="ECO:0007669"/>
    <property type="project" value="TreeGrafter"/>
</dbReference>
<comment type="subcellular location">
    <subcellularLocation>
        <location evidence="1 9">Cell inner membrane</location>
        <topology evidence="1 9">Multi-pass membrane protein</topology>
    </subcellularLocation>
</comment>
<evidence type="ECO:0000256" key="4">
    <source>
        <dbReference type="ARBA" id="ARBA00022519"/>
    </source>
</evidence>
<keyword evidence="13" id="KW-1185">Reference proteome</keyword>
<evidence type="ECO:0000313" key="13">
    <source>
        <dbReference type="Proteomes" id="UP000298049"/>
    </source>
</evidence>
<protein>
    <recommendedName>
        <fullName evidence="9">TRAP transporter small permease protein</fullName>
    </recommendedName>
</protein>
<keyword evidence="4 9" id="KW-0997">Cell inner membrane</keyword>
<feature type="region of interest" description="Disordered" evidence="10">
    <location>
        <begin position="187"/>
        <end position="219"/>
    </location>
</feature>
<accession>A0A4P7XJX0</accession>
<name>A0A4P7XJX0_9ALTE</name>
<keyword evidence="7 9" id="KW-0472">Membrane</keyword>
<evidence type="ECO:0000313" key="12">
    <source>
        <dbReference type="EMBL" id="QCF26682.1"/>
    </source>
</evidence>
<comment type="similarity">
    <text evidence="8 9">Belongs to the TRAP transporter small permease family.</text>
</comment>
<comment type="function">
    <text evidence="9">Part of the tripartite ATP-independent periplasmic (TRAP) transport system.</text>
</comment>
<dbReference type="GO" id="GO:0022857">
    <property type="term" value="F:transmembrane transporter activity"/>
    <property type="evidence" value="ECO:0007669"/>
    <property type="project" value="UniProtKB-UniRule"/>
</dbReference>
<evidence type="ECO:0000256" key="9">
    <source>
        <dbReference type="RuleBase" id="RU369079"/>
    </source>
</evidence>